<evidence type="ECO:0000313" key="2">
    <source>
        <dbReference type="Proteomes" id="UP000030680"/>
    </source>
</evidence>
<evidence type="ECO:0000313" key="1">
    <source>
        <dbReference type="EMBL" id="EME28294.1"/>
    </source>
</evidence>
<protein>
    <submittedName>
        <fullName evidence="1">Uncharacterized protein</fullName>
    </submittedName>
</protein>
<dbReference type="Proteomes" id="UP000030680">
    <property type="component" value="Unassembled WGS sequence"/>
</dbReference>
<dbReference type="Gramene" id="EME28294">
    <property type="protein sequence ID" value="EME28294"/>
    <property type="gene ID" value="Gasu_41420"/>
</dbReference>
<proteinExistence type="predicted"/>
<dbReference type="EMBL" id="KB454521">
    <property type="protein sequence ID" value="EME28294.1"/>
    <property type="molecule type" value="Genomic_DNA"/>
</dbReference>
<dbReference type="KEGG" id="gsl:Gasu_41420"/>
<name>M2XXY1_GALSU</name>
<accession>M2XXY1</accession>
<reference evidence="2" key="1">
    <citation type="journal article" date="2013" name="Science">
        <title>Gene transfer from bacteria and archaea facilitated evolution of an extremophilic eukaryote.</title>
        <authorList>
            <person name="Schonknecht G."/>
            <person name="Chen W.H."/>
            <person name="Ternes C.M."/>
            <person name="Barbier G.G."/>
            <person name="Shrestha R.P."/>
            <person name="Stanke M."/>
            <person name="Brautigam A."/>
            <person name="Baker B.J."/>
            <person name="Banfield J.F."/>
            <person name="Garavito R.M."/>
            <person name="Carr K."/>
            <person name="Wilkerson C."/>
            <person name="Rensing S.A."/>
            <person name="Gagneul D."/>
            <person name="Dickenson N.E."/>
            <person name="Oesterhelt C."/>
            <person name="Lercher M.J."/>
            <person name="Weber A.P."/>
        </authorList>
    </citation>
    <scope>NUCLEOTIDE SEQUENCE [LARGE SCALE GENOMIC DNA]</scope>
    <source>
        <strain evidence="2">074W</strain>
    </source>
</reference>
<dbReference type="GeneID" id="17087144"/>
<dbReference type="RefSeq" id="XP_005704814.1">
    <property type="nucleotide sequence ID" value="XM_005704757.1"/>
</dbReference>
<gene>
    <name evidence="1" type="ORF">Gasu_41420</name>
</gene>
<keyword evidence="2" id="KW-1185">Reference proteome</keyword>
<sequence>MLFSAPHPKKIFLLFFPEREILKLVLALNTTSTFGIFSCEIGKTSIDKKQLLRGRLLDDTKGINWKILDSESKSKDGLLHAK</sequence>
<organism evidence="1 2">
    <name type="scientific">Galdieria sulphuraria</name>
    <name type="common">Red alga</name>
    <dbReference type="NCBI Taxonomy" id="130081"/>
    <lineage>
        <taxon>Eukaryota</taxon>
        <taxon>Rhodophyta</taxon>
        <taxon>Bangiophyceae</taxon>
        <taxon>Galdieriales</taxon>
        <taxon>Galdieriaceae</taxon>
        <taxon>Galdieria</taxon>
    </lineage>
</organism>
<dbReference type="AlphaFoldDB" id="M2XXY1"/>